<dbReference type="OrthoDB" id="5302359at2759"/>
<gene>
    <name evidence="3" type="ORF">KABA2_05S09614</name>
</gene>
<feature type="compositionally biased region" description="Polar residues" evidence="2">
    <location>
        <begin position="521"/>
        <end position="534"/>
    </location>
</feature>
<protein>
    <recommendedName>
        <fullName evidence="5">Ketopantoate reductase C-terminal domain-containing protein</fullName>
    </recommendedName>
</protein>
<evidence type="ECO:0000313" key="4">
    <source>
        <dbReference type="Proteomes" id="UP000644660"/>
    </source>
</evidence>
<feature type="compositionally biased region" description="Polar residues" evidence="2">
    <location>
        <begin position="488"/>
        <end position="514"/>
    </location>
</feature>
<feature type="region of interest" description="Disordered" evidence="2">
    <location>
        <begin position="484"/>
        <end position="540"/>
    </location>
</feature>
<feature type="compositionally biased region" description="Basic residues" evidence="2">
    <location>
        <begin position="853"/>
        <end position="868"/>
    </location>
</feature>
<dbReference type="PANTHER" id="PTHR21708:SF25">
    <property type="entry name" value="PROTEIN PAM1-RELATED"/>
    <property type="match status" value="1"/>
</dbReference>
<feature type="compositionally biased region" description="Polar residues" evidence="2">
    <location>
        <begin position="801"/>
        <end position="831"/>
    </location>
</feature>
<feature type="compositionally biased region" description="Low complexity" evidence="2">
    <location>
        <begin position="591"/>
        <end position="602"/>
    </location>
</feature>
<dbReference type="GO" id="GO:0005737">
    <property type="term" value="C:cytoplasm"/>
    <property type="evidence" value="ECO:0007669"/>
    <property type="project" value="TreeGrafter"/>
</dbReference>
<dbReference type="AlphaFoldDB" id="A0A8H2ZIN6"/>
<dbReference type="Gene3D" id="1.10.1040.10">
    <property type="entry name" value="N-(1-d-carboxylethyl)-l-norvaline Dehydrogenase, domain 2"/>
    <property type="match status" value="1"/>
</dbReference>
<name>A0A8H2ZIN6_9SACH</name>
<keyword evidence="1" id="KW-0175">Coiled coil</keyword>
<reference evidence="3 4" key="1">
    <citation type="submission" date="2020-05" db="EMBL/GenBank/DDBJ databases">
        <authorList>
            <person name="Casaregola S."/>
            <person name="Devillers H."/>
            <person name="Grondin C."/>
        </authorList>
    </citation>
    <scope>NUCLEOTIDE SEQUENCE [LARGE SCALE GENOMIC DNA]</scope>
    <source>
        <strain evidence="3 4">CLIB 1767</strain>
    </source>
</reference>
<dbReference type="GeneID" id="64858187"/>
<comment type="caution">
    <text evidence="3">The sequence shown here is derived from an EMBL/GenBank/DDBJ whole genome shotgun (WGS) entry which is preliminary data.</text>
</comment>
<feature type="region of interest" description="Disordered" evidence="2">
    <location>
        <begin position="646"/>
        <end position="777"/>
    </location>
</feature>
<accession>A0A8H2ZIN6</accession>
<keyword evidence="4" id="KW-1185">Reference proteome</keyword>
<feature type="compositionally biased region" description="Low complexity" evidence="2">
    <location>
        <begin position="836"/>
        <end position="848"/>
    </location>
</feature>
<feature type="region of interest" description="Disordered" evidence="2">
    <location>
        <begin position="800"/>
        <end position="868"/>
    </location>
</feature>
<feature type="compositionally biased region" description="Low complexity" evidence="2">
    <location>
        <begin position="569"/>
        <end position="582"/>
    </location>
</feature>
<proteinExistence type="predicted"/>
<dbReference type="EMBL" id="CAEFZW010000005">
    <property type="protein sequence ID" value="CAB4255153.1"/>
    <property type="molecule type" value="Genomic_DNA"/>
</dbReference>
<organism evidence="3 4">
    <name type="scientific">Maudiozyma barnettii</name>
    <dbReference type="NCBI Taxonomy" id="61262"/>
    <lineage>
        <taxon>Eukaryota</taxon>
        <taxon>Fungi</taxon>
        <taxon>Dikarya</taxon>
        <taxon>Ascomycota</taxon>
        <taxon>Saccharomycotina</taxon>
        <taxon>Saccharomycetes</taxon>
        <taxon>Saccharomycetales</taxon>
        <taxon>Saccharomycetaceae</taxon>
        <taxon>Maudiozyma</taxon>
    </lineage>
</organism>
<evidence type="ECO:0000313" key="3">
    <source>
        <dbReference type="EMBL" id="CAB4255153.1"/>
    </source>
</evidence>
<evidence type="ECO:0008006" key="5">
    <source>
        <dbReference type="Google" id="ProtNLM"/>
    </source>
</evidence>
<feature type="compositionally biased region" description="Polar residues" evidence="2">
    <location>
        <begin position="670"/>
        <end position="777"/>
    </location>
</feature>
<sequence length="868" mass="96871">MSSLKVLTLGNNPNILLYTSRFQLANSVDLYHISTTDSNVFEIETHAYGTERLVLQNHYKSVAQLTEKSMDAETFVFDVIIVGASSLQELSTLSNDLTEYMNNSTKVFIESTGFVQLESFVKMSMNVPQLNIFSILTDFDIREIATNKFRQFRTNDLGSSTNTIYLGDSSVKSAEYAPAVRNLLKTFERLFQKLFPRDTINLCNENPSRFLTIQWNIALPMICFDPLLILLEETDPQHLKDQILAKPLISGLVSEVLKITKSMKLKLTWDNENDLLDNWGKMYSVHNSMPPLLYHFIHKTAPLNFDIILLQVILLADDFNLKTPYLEFLYSTMIQIQKLNDNKSKWFIRSENINQSSTEVAHLTSQNKVNLIKIQELNDTIDRDQSQIQTLRTSETNLKNQLDLLKGKLQSFEKENSGLISKHANEIKKLQIELQKSSVNESDSQQPLTKNNLNGVKQEQAYNLSGTPIMHDLQDFAGYGVNYGDSPAQMNKSPSLQSNNGNYPPNDLVNSNGNRLDIPISNDSETKSANGSDTSLKERELELRRKELQLQERELEMQRKAMQMQMRGFPNQPQQQQQQQFNGASRKSSYANIQQPQQQQAIQNGYGRSNRMLHGAIAPSATVSAGEFMDPLSSTMGYNNGNYNNYQGQINSNQQYQGYGFKPTSRKNRNSNMQMLGNASGATGPTGSFATYNKPQNGSSSQPNLNQSRIGSMTSQNMLASQARNRSTQNVGPYTNNPRSNNAAPGINSTSMASLQQRQTSGVSVSNNGDPNITSNTVIHNVQPASTNNVAGVKQSYAPVSLSQGTSGPPKMSMNNSMSGSPAIQGQSQSPVIPASPDVSSLADQSSSSHEDKKKKKKFGFFKKKSKK</sequence>
<feature type="coiled-coil region" evidence="1">
    <location>
        <begin position="374"/>
        <end position="440"/>
    </location>
</feature>
<dbReference type="InterPro" id="IPR051402">
    <property type="entry name" value="KPR-Related"/>
</dbReference>
<feature type="compositionally biased region" description="Low complexity" evidence="2">
    <location>
        <begin position="646"/>
        <end position="660"/>
    </location>
</feature>
<evidence type="ECO:0000256" key="1">
    <source>
        <dbReference type="SAM" id="Coils"/>
    </source>
</evidence>
<dbReference type="PANTHER" id="PTHR21708">
    <property type="entry name" value="PROBABLE 2-DEHYDROPANTOATE 2-REDUCTASE"/>
    <property type="match status" value="1"/>
</dbReference>
<dbReference type="Proteomes" id="UP000644660">
    <property type="component" value="Unassembled WGS sequence"/>
</dbReference>
<dbReference type="InterPro" id="IPR013328">
    <property type="entry name" value="6PGD_dom2"/>
</dbReference>
<evidence type="ECO:0000256" key="2">
    <source>
        <dbReference type="SAM" id="MobiDB-lite"/>
    </source>
</evidence>
<feature type="region of interest" description="Disordered" evidence="2">
    <location>
        <begin position="565"/>
        <end position="602"/>
    </location>
</feature>
<dbReference type="RefSeq" id="XP_041406997.1">
    <property type="nucleotide sequence ID" value="XM_041551063.1"/>
</dbReference>